<keyword evidence="4" id="KW-1185">Reference proteome</keyword>
<feature type="region of interest" description="Disordered" evidence="1">
    <location>
        <begin position="118"/>
        <end position="179"/>
    </location>
</feature>
<dbReference type="PANTHER" id="PTHR34271:SF1">
    <property type="entry name" value="NUCLEOLAR HISTONE METHYLTRANSFERASE-RELATED PROTEIN"/>
    <property type="match status" value="1"/>
</dbReference>
<gene>
    <name evidence="3" type="ORF">KIW84_021137</name>
</gene>
<dbReference type="EMBL" id="JAMSHJ010000002">
    <property type="protein sequence ID" value="KAI5434162.1"/>
    <property type="molecule type" value="Genomic_DNA"/>
</dbReference>
<evidence type="ECO:0000256" key="1">
    <source>
        <dbReference type="SAM" id="MobiDB-lite"/>
    </source>
</evidence>
<sequence length="266" mass="30190">MAPRGKQPKKMVGNTRMDAALDAMRQFGFKKKLVRRTVEELLDVYEGTQGWPFIEEGSYRLLIETLLCNQQTCVEDKDDTRRDGVGETSSTATLTTGMTEVGSSCLVAYDSLSCASDDLDSRSQTNDHHQDSAPTINREIGADNKDTNVPTQRFKDQKGISVKSKDDQKPMNNAKENNHKTSMSNVETTIVKNSMIESSKTSEKLPCNRRRRPCHGWISSDDTVDLLYFPPSPLPKHIEKMIGKMEDSHRQRRKSRWDEKPEDDNM</sequence>
<dbReference type="Proteomes" id="UP001058974">
    <property type="component" value="Chromosome 2"/>
</dbReference>
<dbReference type="AlphaFoldDB" id="A0A9D4Y7G4"/>
<feature type="compositionally biased region" description="Basic and acidic residues" evidence="1">
    <location>
        <begin position="153"/>
        <end position="169"/>
    </location>
</feature>
<dbReference type="OrthoDB" id="1898570at2759"/>
<feature type="compositionally biased region" description="Basic and acidic residues" evidence="1">
    <location>
        <begin position="119"/>
        <end position="131"/>
    </location>
</feature>
<evidence type="ECO:0000259" key="2">
    <source>
        <dbReference type="Pfam" id="PF10440"/>
    </source>
</evidence>
<dbReference type="Gramene" id="PSAT_LOCUS10182_t1">
    <property type="protein sequence ID" value="CAL5190113.1"/>
    <property type="gene ID" value="PSAT_LOCUS10182"/>
</dbReference>
<dbReference type="Pfam" id="PF10440">
    <property type="entry name" value="WIYLD"/>
    <property type="match status" value="1"/>
</dbReference>
<proteinExistence type="predicted"/>
<evidence type="ECO:0000313" key="3">
    <source>
        <dbReference type="EMBL" id="KAI5434162.1"/>
    </source>
</evidence>
<evidence type="ECO:0000313" key="4">
    <source>
        <dbReference type="Proteomes" id="UP001058974"/>
    </source>
</evidence>
<feature type="domain" description="WIYLD" evidence="2">
    <location>
        <begin position="12"/>
        <end position="71"/>
    </location>
</feature>
<accession>A0A9D4Y7G4</accession>
<dbReference type="InterPro" id="IPR018848">
    <property type="entry name" value="WIYLD_domain"/>
</dbReference>
<name>A0A9D4Y7G4_PEA</name>
<dbReference type="InterPro" id="IPR043017">
    <property type="entry name" value="WIYLD_dom_sf"/>
</dbReference>
<protein>
    <recommendedName>
        <fullName evidence="2">WIYLD domain-containing protein</fullName>
    </recommendedName>
</protein>
<reference evidence="3 4" key="1">
    <citation type="journal article" date="2022" name="Nat. Genet.">
        <title>Improved pea reference genome and pan-genome highlight genomic features and evolutionary characteristics.</title>
        <authorList>
            <person name="Yang T."/>
            <person name="Liu R."/>
            <person name="Luo Y."/>
            <person name="Hu S."/>
            <person name="Wang D."/>
            <person name="Wang C."/>
            <person name="Pandey M.K."/>
            <person name="Ge S."/>
            <person name="Xu Q."/>
            <person name="Li N."/>
            <person name="Li G."/>
            <person name="Huang Y."/>
            <person name="Saxena R.K."/>
            <person name="Ji Y."/>
            <person name="Li M."/>
            <person name="Yan X."/>
            <person name="He Y."/>
            <person name="Liu Y."/>
            <person name="Wang X."/>
            <person name="Xiang C."/>
            <person name="Varshney R.K."/>
            <person name="Ding H."/>
            <person name="Gao S."/>
            <person name="Zong X."/>
        </authorList>
    </citation>
    <scope>NUCLEOTIDE SEQUENCE [LARGE SCALE GENOMIC DNA]</scope>
    <source>
        <strain evidence="3 4">cv. Zhongwan 6</strain>
    </source>
</reference>
<dbReference type="Gramene" id="Psat02G0113700-T1">
    <property type="protein sequence ID" value="KAI5434162.1"/>
    <property type="gene ID" value="KIW84_021137"/>
</dbReference>
<organism evidence="3 4">
    <name type="scientific">Pisum sativum</name>
    <name type="common">Garden pea</name>
    <name type="synonym">Lathyrus oleraceus</name>
    <dbReference type="NCBI Taxonomy" id="3888"/>
    <lineage>
        <taxon>Eukaryota</taxon>
        <taxon>Viridiplantae</taxon>
        <taxon>Streptophyta</taxon>
        <taxon>Embryophyta</taxon>
        <taxon>Tracheophyta</taxon>
        <taxon>Spermatophyta</taxon>
        <taxon>Magnoliopsida</taxon>
        <taxon>eudicotyledons</taxon>
        <taxon>Gunneridae</taxon>
        <taxon>Pentapetalae</taxon>
        <taxon>rosids</taxon>
        <taxon>fabids</taxon>
        <taxon>Fabales</taxon>
        <taxon>Fabaceae</taxon>
        <taxon>Papilionoideae</taxon>
        <taxon>50 kb inversion clade</taxon>
        <taxon>NPAAA clade</taxon>
        <taxon>Hologalegina</taxon>
        <taxon>IRL clade</taxon>
        <taxon>Fabeae</taxon>
        <taxon>Lathyrus</taxon>
    </lineage>
</organism>
<feature type="region of interest" description="Disordered" evidence="1">
    <location>
        <begin position="242"/>
        <end position="266"/>
    </location>
</feature>
<feature type="compositionally biased region" description="Polar residues" evidence="1">
    <location>
        <begin position="170"/>
        <end position="179"/>
    </location>
</feature>
<comment type="caution">
    <text evidence="3">The sequence shown here is derived from an EMBL/GenBank/DDBJ whole genome shotgun (WGS) entry which is preliminary data.</text>
</comment>
<dbReference type="PANTHER" id="PTHR34271">
    <property type="entry name" value="NUCLEOLAR HISTONE METHYLTRANSFERASE-RELATED PROTEIN"/>
    <property type="match status" value="1"/>
</dbReference>
<dbReference type="Gene3D" id="1.10.8.850">
    <property type="entry name" value="Histone-lysine N methyltransferase , C-terminal domain-like"/>
    <property type="match status" value="1"/>
</dbReference>